<gene>
    <name evidence="6" type="primary">tmk</name>
    <name evidence="6" type="ORF">C12CBH8_21290</name>
</gene>
<reference evidence="7" key="1">
    <citation type="submission" date="2020-07" db="EMBL/GenBank/DDBJ databases">
        <title>Complete genome sequencing of Clostridia bacterium strain 12CBH8.</title>
        <authorList>
            <person name="Sakamoto M."/>
            <person name="Murakami T."/>
            <person name="Mori H."/>
        </authorList>
    </citation>
    <scope>NUCLEOTIDE SEQUENCE [LARGE SCALE GENOMIC DNA]</scope>
    <source>
        <strain evidence="7">12CBH8</strain>
    </source>
</reference>
<dbReference type="EMBL" id="AP023321">
    <property type="protein sequence ID" value="BCI61490.1"/>
    <property type="molecule type" value="Genomic_DNA"/>
</dbReference>
<dbReference type="SUPFAM" id="SSF52540">
    <property type="entry name" value="P-loop containing nucleoside triphosphate hydrolases"/>
    <property type="match status" value="1"/>
</dbReference>
<protein>
    <recommendedName>
        <fullName evidence="2">Thymidylate kinase</fullName>
    </recommendedName>
</protein>
<evidence type="ECO:0000313" key="7">
    <source>
        <dbReference type="Proteomes" id="UP000593890"/>
    </source>
</evidence>
<dbReference type="PANTHER" id="PTHR10344">
    <property type="entry name" value="THYMIDYLATE KINASE"/>
    <property type="match status" value="1"/>
</dbReference>
<name>A0A7I8D413_9FIRM</name>
<evidence type="ECO:0000256" key="4">
    <source>
        <dbReference type="ARBA" id="ARBA00022840"/>
    </source>
</evidence>
<keyword evidence="6" id="KW-0808">Transferase</keyword>
<accession>A0A7I8D413</accession>
<dbReference type="AlphaFoldDB" id="A0A7I8D413"/>
<dbReference type="Pfam" id="PF02223">
    <property type="entry name" value="Thymidylate_kin"/>
    <property type="match status" value="1"/>
</dbReference>
<dbReference type="GO" id="GO:0006233">
    <property type="term" value="P:dTDP biosynthetic process"/>
    <property type="evidence" value="ECO:0007669"/>
    <property type="project" value="TreeGrafter"/>
</dbReference>
<dbReference type="InterPro" id="IPR027417">
    <property type="entry name" value="P-loop_NTPase"/>
</dbReference>
<dbReference type="Gene3D" id="3.40.50.300">
    <property type="entry name" value="P-loop containing nucleotide triphosphate hydrolases"/>
    <property type="match status" value="1"/>
</dbReference>
<keyword evidence="3" id="KW-0547">Nucleotide-binding</keyword>
<evidence type="ECO:0000256" key="1">
    <source>
        <dbReference type="ARBA" id="ARBA00009776"/>
    </source>
</evidence>
<organism evidence="6 7">
    <name type="scientific">Solibaculum mannosilyticum</name>
    <dbReference type="NCBI Taxonomy" id="2780922"/>
    <lineage>
        <taxon>Bacteria</taxon>
        <taxon>Bacillati</taxon>
        <taxon>Bacillota</taxon>
        <taxon>Clostridia</taxon>
        <taxon>Eubacteriales</taxon>
        <taxon>Oscillospiraceae</taxon>
        <taxon>Solibaculum</taxon>
    </lineage>
</organism>
<keyword evidence="4" id="KW-0067">ATP-binding</keyword>
<dbReference type="GO" id="GO:0004798">
    <property type="term" value="F:dTMP kinase activity"/>
    <property type="evidence" value="ECO:0007669"/>
    <property type="project" value="TreeGrafter"/>
</dbReference>
<proteinExistence type="inferred from homology"/>
<dbReference type="InterPro" id="IPR039430">
    <property type="entry name" value="Thymidylate_kin-like_dom"/>
</dbReference>
<sequence>MRRLMVLEGLDGSGKSTQFERILMRFQKEGKAVRGISFPDYNEPSSALVRMYLDGELGDSATEVNAYAASSFYAVDRYASFVRHWKKDYEAGTWILSARYTTSNLIYQMAKLPREQWEEYLTWLLDYEYKRLALPRPDRVIFLDVPLEISQDLLLSRYGGDASKKDLHERDNRYLRQCRECALYAAERLGWEVIPCARDGCILPIDTITQEIWERL</sequence>
<evidence type="ECO:0000259" key="5">
    <source>
        <dbReference type="Pfam" id="PF02223"/>
    </source>
</evidence>
<dbReference type="GO" id="GO:0006227">
    <property type="term" value="P:dUDP biosynthetic process"/>
    <property type="evidence" value="ECO:0007669"/>
    <property type="project" value="TreeGrafter"/>
</dbReference>
<evidence type="ECO:0000256" key="2">
    <source>
        <dbReference type="ARBA" id="ARBA00017144"/>
    </source>
</evidence>
<dbReference type="GO" id="GO:0005524">
    <property type="term" value="F:ATP binding"/>
    <property type="evidence" value="ECO:0007669"/>
    <property type="project" value="UniProtKB-KW"/>
</dbReference>
<dbReference type="RefSeq" id="WP_090264859.1">
    <property type="nucleotide sequence ID" value="NZ_AP023321.1"/>
</dbReference>
<dbReference type="GO" id="GO:0005829">
    <property type="term" value="C:cytosol"/>
    <property type="evidence" value="ECO:0007669"/>
    <property type="project" value="TreeGrafter"/>
</dbReference>
<feature type="domain" description="Thymidylate kinase-like" evidence="5">
    <location>
        <begin position="7"/>
        <end position="193"/>
    </location>
</feature>
<dbReference type="Proteomes" id="UP000593890">
    <property type="component" value="Chromosome"/>
</dbReference>
<dbReference type="KEGG" id="sman:C12CBH8_21290"/>
<keyword evidence="6" id="KW-0418">Kinase</keyword>
<evidence type="ECO:0000256" key="3">
    <source>
        <dbReference type="ARBA" id="ARBA00022741"/>
    </source>
</evidence>
<evidence type="ECO:0000313" key="6">
    <source>
        <dbReference type="EMBL" id="BCI61490.1"/>
    </source>
</evidence>
<comment type="similarity">
    <text evidence="1">Belongs to the thymidylate kinase family.</text>
</comment>
<keyword evidence="7" id="KW-1185">Reference proteome</keyword>
<dbReference type="CDD" id="cd01672">
    <property type="entry name" value="TMPK"/>
    <property type="match status" value="1"/>
</dbReference>
<dbReference type="GO" id="GO:0006235">
    <property type="term" value="P:dTTP biosynthetic process"/>
    <property type="evidence" value="ECO:0007669"/>
    <property type="project" value="TreeGrafter"/>
</dbReference>
<dbReference type="PANTHER" id="PTHR10344:SF4">
    <property type="entry name" value="UMP-CMP KINASE 2, MITOCHONDRIAL"/>
    <property type="match status" value="1"/>
</dbReference>